<dbReference type="SUPFAM" id="SSF48452">
    <property type="entry name" value="TPR-like"/>
    <property type="match status" value="1"/>
</dbReference>
<organism evidence="2 3">
    <name type="scientific">Candidatus Scalindua brodae</name>
    <dbReference type="NCBI Taxonomy" id="237368"/>
    <lineage>
        <taxon>Bacteria</taxon>
        <taxon>Pseudomonadati</taxon>
        <taxon>Planctomycetota</taxon>
        <taxon>Candidatus Brocadiia</taxon>
        <taxon>Candidatus Brocadiales</taxon>
        <taxon>Candidatus Scalinduaceae</taxon>
        <taxon>Candidatus Scalindua</taxon>
    </lineage>
</organism>
<keyword evidence="1" id="KW-0472">Membrane</keyword>
<dbReference type="EMBL" id="JRYO01000188">
    <property type="protein sequence ID" value="KHE91630.1"/>
    <property type="molecule type" value="Genomic_DNA"/>
</dbReference>
<protein>
    <submittedName>
        <fullName evidence="2">Uncharacterized protein</fullName>
    </submittedName>
</protein>
<dbReference type="Gene3D" id="1.25.40.10">
    <property type="entry name" value="Tetratricopeptide repeat domain"/>
    <property type="match status" value="1"/>
</dbReference>
<evidence type="ECO:0000313" key="3">
    <source>
        <dbReference type="Proteomes" id="UP000030652"/>
    </source>
</evidence>
<feature type="transmembrane region" description="Helical" evidence="1">
    <location>
        <begin position="425"/>
        <end position="442"/>
    </location>
</feature>
<reference evidence="2 3" key="1">
    <citation type="submission" date="2014-10" db="EMBL/GenBank/DDBJ databases">
        <title>Draft genome of anammox bacterium scalindua brodae, obtained using differential coverage binning of sequence data from two enrichment reactors.</title>
        <authorList>
            <person name="Speth D.R."/>
            <person name="Russ L."/>
            <person name="Kartal B."/>
            <person name="Op den Camp H.J."/>
            <person name="Dutilh B.E."/>
            <person name="Jetten M.S."/>
        </authorList>
    </citation>
    <scope>NUCLEOTIDE SEQUENCE [LARGE SCALE GENOMIC DNA]</scope>
    <source>
        <strain evidence="2">RU1</strain>
    </source>
</reference>
<keyword evidence="1" id="KW-1133">Transmembrane helix</keyword>
<dbReference type="Proteomes" id="UP000030652">
    <property type="component" value="Unassembled WGS sequence"/>
</dbReference>
<feature type="transmembrane region" description="Helical" evidence="1">
    <location>
        <begin position="399"/>
        <end position="419"/>
    </location>
</feature>
<accession>A0A0B0ELR1</accession>
<dbReference type="AlphaFoldDB" id="A0A0B0ELR1"/>
<keyword evidence="1" id="KW-0812">Transmembrane</keyword>
<gene>
    <name evidence="2" type="ORF">SCABRO_02625</name>
</gene>
<dbReference type="eggNOG" id="COG0457">
    <property type="taxonomic scope" value="Bacteria"/>
</dbReference>
<comment type="caution">
    <text evidence="2">The sequence shown here is derived from an EMBL/GenBank/DDBJ whole genome shotgun (WGS) entry which is preliminary data.</text>
</comment>
<proteinExistence type="predicted"/>
<evidence type="ECO:0000313" key="2">
    <source>
        <dbReference type="EMBL" id="KHE91630.1"/>
    </source>
</evidence>
<dbReference type="InterPro" id="IPR011990">
    <property type="entry name" value="TPR-like_helical_dom_sf"/>
</dbReference>
<name>A0A0B0ELR1_9BACT</name>
<sequence>MDTYIDKLAPWEEKNVYYKDVKLGKGVKDLKIILKRQTEELIATQIVSADAIVSSQGVTEDAIQETGYSIKSIGRGMGGLKAAFEWGISDVVWLIEKDTEEMRDIMMRLYKVSDVQMDHLRGKADEAFAREDIESALERFAEMESLVKNDFSICIGLGMIYLFHKIDKEKALVYFDRAIKYARPYSAYYTSYALLYKALIKRDFGLIKEAEKCAGVAIDLSPGLTEAMYQNAQYNALLNRPEKAIPLLKKAIKEDIVYCLKILREQDFKLISAEIAQLYEEIRNEKYEKVKETLEGERKNVSLLTNAVKGMEKLGYNISQEFSVELLESGNNEIDILIQNNSIFDAHFAEIMLPLLSKKLNRQTEFLRRKGNEIFLNLDAEIQELNTGTTGKKKKGGPVSFLIQFLCGQIVALPFGWFIGLPLGIYVTEGLLFGICFYINVIQPQSQLKEINAKKK</sequence>
<evidence type="ECO:0000256" key="1">
    <source>
        <dbReference type="SAM" id="Phobius"/>
    </source>
</evidence>